<feature type="transmembrane region" description="Helical" evidence="8">
    <location>
        <begin position="375"/>
        <end position="394"/>
    </location>
</feature>
<feature type="transmembrane region" description="Helical" evidence="8">
    <location>
        <begin position="264"/>
        <end position="285"/>
    </location>
</feature>
<keyword evidence="5" id="KW-0573">Peptidoglycan synthesis</keyword>
<comment type="caution">
    <text evidence="9">The sequence shown here is derived from an EMBL/GenBank/DDBJ whole genome shotgun (WGS) entry which is preliminary data.</text>
</comment>
<comment type="subcellular location">
    <subcellularLocation>
        <location evidence="1">Cell membrane</location>
        <topology evidence="1">Multi-pass membrane protein</topology>
    </subcellularLocation>
</comment>
<evidence type="ECO:0000256" key="3">
    <source>
        <dbReference type="ARBA" id="ARBA00022692"/>
    </source>
</evidence>
<feature type="transmembrane region" description="Helical" evidence="8">
    <location>
        <begin position="434"/>
        <end position="455"/>
    </location>
</feature>
<feature type="transmembrane region" description="Helical" evidence="8">
    <location>
        <begin position="467"/>
        <end position="488"/>
    </location>
</feature>
<dbReference type="PANTHER" id="PTHR47019:SF1">
    <property type="entry name" value="LIPID II FLIPPASE MURJ"/>
    <property type="match status" value="1"/>
</dbReference>
<evidence type="ECO:0000313" key="10">
    <source>
        <dbReference type="Proteomes" id="UP001172054"/>
    </source>
</evidence>
<feature type="transmembrane region" description="Helical" evidence="8">
    <location>
        <begin position="306"/>
        <end position="330"/>
    </location>
</feature>
<dbReference type="PRINTS" id="PR01806">
    <property type="entry name" value="VIRFACTRMVIN"/>
</dbReference>
<dbReference type="RefSeq" id="WP_300981699.1">
    <property type="nucleotide sequence ID" value="NZ_CP129238.1"/>
</dbReference>
<evidence type="ECO:0000256" key="4">
    <source>
        <dbReference type="ARBA" id="ARBA00022960"/>
    </source>
</evidence>
<feature type="transmembrane region" description="Helical" evidence="8">
    <location>
        <begin position="41"/>
        <end position="65"/>
    </location>
</feature>
<accession>A0ABT8MNK1</accession>
<feature type="transmembrane region" description="Helical" evidence="8">
    <location>
        <begin position="86"/>
        <end position="104"/>
    </location>
</feature>
<sequence length="504" mass="55705">MSSLKKAAIWTTGLALLLKLSGLLRESVVANEFGASAATDAYFLAFSFITLVVAMIATGFNNVFLPMYIKRRKNGSDLDDTNANGLLNWTMLIFAAVSIAGWSWSEKIVPAIYPVMSEAAEPIAIEITEVFFIFMTFIALAGLLESYLQSRRIFVPTLVSKLLATLMSALFALFFSDIWGIYSLAYGFVVGTVIGAIIQMYYLIRSDYKWKPTLRMESDFTKAFVILIIPSLLNSVVGQINLFVNKAFASGTIDSAVTYLNNASLLVSIPNAIYASTLAAIIFTLMSEQTEDEAKFKDTLFRGMEISFITLVPIAIGLWVVGDAAISFIYERGAFTAADTEGTYQALLFYLPIIIFQGMQLILSKSMYARGKTAIVFRISVTTIVLNFLLNWFLVDDYGYTALAFAASAVSVYYFAISMVVVYKDLGMSEFKRFLATAVRIAIPAILMGIAVWGAKELLNAEQWYSLVQLGVLVPIGIVVYVAMLRIVHPAGFRRFLGLAKRNR</sequence>
<keyword evidence="4" id="KW-0133">Cell shape</keyword>
<dbReference type="PANTHER" id="PTHR47019">
    <property type="entry name" value="LIPID II FLIPPASE MURJ"/>
    <property type="match status" value="1"/>
</dbReference>
<dbReference type="Proteomes" id="UP001172054">
    <property type="component" value="Unassembled WGS sequence"/>
</dbReference>
<organism evidence="9 10">
    <name type="scientific">Planococcus liqunii</name>
    <dbReference type="NCBI Taxonomy" id="3058394"/>
    <lineage>
        <taxon>Bacteria</taxon>
        <taxon>Bacillati</taxon>
        <taxon>Bacillota</taxon>
        <taxon>Bacilli</taxon>
        <taxon>Bacillales</taxon>
        <taxon>Caryophanaceae</taxon>
        <taxon>Planococcus</taxon>
    </lineage>
</organism>
<evidence type="ECO:0000256" key="1">
    <source>
        <dbReference type="ARBA" id="ARBA00004651"/>
    </source>
</evidence>
<keyword evidence="6 8" id="KW-1133">Transmembrane helix</keyword>
<evidence type="ECO:0000256" key="2">
    <source>
        <dbReference type="ARBA" id="ARBA00022475"/>
    </source>
</evidence>
<dbReference type="EMBL" id="JAUJWW010000001">
    <property type="protein sequence ID" value="MDN7226476.1"/>
    <property type="molecule type" value="Genomic_DNA"/>
</dbReference>
<feature type="transmembrane region" description="Helical" evidence="8">
    <location>
        <begin position="181"/>
        <end position="204"/>
    </location>
</feature>
<feature type="transmembrane region" description="Helical" evidence="8">
    <location>
        <begin position="224"/>
        <end position="244"/>
    </location>
</feature>
<dbReference type="Pfam" id="PF03023">
    <property type="entry name" value="MurJ"/>
    <property type="match status" value="1"/>
</dbReference>
<keyword evidence="3 8" id="KW-0812">Transmembrane</keyword>
<keyword evidence="10" id="KW-1185">Reference proteome</keyword>
<feature type="transmembrane region" description="Helical" evidence="8">
    <location>
        <begin position="342"/>
        <end position="363"/>
    </location>
</feature>
<evidence type="ECO:0000256" key="5">
    <source>
        <dbReference type="ARBA" id="ARBA00022984"/>
    </source>
</evidence>
<name>A0ABT8MNK1_9BACL</name>
<feature type="transmembrane region" description="Helical" evidence="8">
    <location>
        <begin position="153"/>
        <end position="175"/>
    </location>
</feature>
<gene>
    <name evidence="9" type="ORF">QWY15_04125</name>
</gene>
<evidence type="ECO:0000256" key="6">
    <source>
        <dbReference type="ARBA" id="ARBA00022989"/>
    </source>
</evidence>
<feature type="transmembrane region" description="Helical" evidence="8">
    <location>
        <begin position="400"/>
        <end position="422"/>
    </location>
</feature>
<evidence type="ECO:0000256" key="7">
    <source>
        <dbReference type="ARBA" id="ARBA00023136"/>
    </source>
</evidence>
<feature type="transmembrane region" description="Helical" evidence="8">
    <location>
        <begin position="124"/>
        <end position="144"/>
    </location>
</feature>
<evidence type="ECO:0000313" key="9">
    <source>
        <dbReference type="EMBL" id="MDN7226476.1"/>
    </source>
</evidence>
<proteinExistence type="predicted"/>
<reference evidence="9 10" key="1">
    <citation type="submission" date="2023-06" db="EMBL/GenBank/DDBJ databases">
        <title>Novel species in genus Planococcus.</title>
        <authorList>
            <person name="Ning S."/>
        </authorList>
    </citation>
    <scope>NUCLEOTIDE SEQUENCE [LARGE SCALE GENOMIC DNA]</scope>
    <source>
        <strain evidence="9 10">N064</strain>
    </source>
</reference>
<keyword evidence="7 8" id="KW-0472">Membrane</keyword>
<keyword evidence="2" id="KW-1003">Cell membrane</keyword>
<evidence type="ECO:0000256" key="8">
    <source>
        <dbReference type="SAM" id="Phobius"/>
    </source>
</evidence>
<dbReference type="InterPro" id="IPR004268">
    <property type="entry name" value="MurJ"/>
</dbReference>
<protein>
    <submittedName>
        <fullName evidence="9">Lipid II flippase MurJ</fullName>
    </submittedName>
</protein>
<dbReference type="InterPro" id="IPR051050">
    <property type="entry name" value="Lipid_II_flippase_MurJ/MviN"/>
</dbReference>